<dbReference type="PROSITE" id="PS51682">
    <property type="entry name" value="SAM_OMT_I"/>
    <property type="match status" value="1"/>
</dbReference>
<accession>A0A158HZX3</accession>
<dbReference type="OrthoDB" id="9799672at2"/>
<dbReference type="InterPro" id="IPR029063">
    <property type="entry name" value="SAM-dependent_MTases_sf"/>
</dbReference>
<dbReference type="RefSeq" id="WP_060858251.1">
    <property type="nucleotide sequence ID" value="NZ_FCOC02000023.1"/>
</dbReference>
<gene>
    <name evidence="4" type="ORF">AWB64_05242</name>
</gene>
<sequence length="204" mass="22564">MDHALSNVLYEYDVLLAEEQKKRESGGLMPKEGQRDERFLAVGPQTGQLINLLARSLEKPTILELGTSYGYSTIWLADAARASSGKVLTMELADYKSVFARDMVTKAGLACYVDYRVGDAVAMIADVEERVDFVLLDLWKDLYVPCLSAFVPKLNEGAIIVADNISRNREHAAKYCQAVRSIPGMSSFSVPVGQGLELSRYKAF</sequence>
<proteinExistence type="predicted"/>
<dbReference type="EMBL" id="FCOC02000023">
    <property type="protein sequence ID" value="SAL49858.1"/>
    <property type="molecule type" value="Genomic_DNA"/>
</dbReference>
<dbReference type="Gene3D" id="3.40.50.150">
    <property type="entry name" value="Vaccinia Virus protein VP39"/>
    <property type="match status" value="1"/>
</dbReference>
<evidence type="ECO:0000256" key="3">
    <source>
        <dbReference type="ARBA" id="ARBA00022691"/>
    </source>
</evidence>
<dbReference type="SUPFAM" id="SSF53335">
    <property type="entry name" value="S-adenosyl-L-methionine-dependent methyltransferases"/>
    <property type="match status" value="1"/>
</dbReference>
<evidence type="ECO:0000256" key="1">
    <source>
        <dbReference type="ARBA" id="ARBA00022603"/>
    </source>
</evidence>
<dbReference type="PANTHER" id="PTHR43167:SF1">
    <property type="entry name" value="PUTATIVE (AFU_ORTHOLOGUE AFUA_6G01830)-RELATED"/>
    <property type="match status" value="1"/>
</dbReference>
<keyword evidence="2 4" id="KW-0808">Transferase</keyword>
<keyword evidence="3" id="KW-0949">S-adenosyl-L-methionine</keyword>
<dbReference type="Pfam" id="PF01596">
    <property type="entry name" value="Methyltransf_3"/>
    <property type="match status" value="1"/>
</dbReference>
<name>A0A158HZX3_CABSO</name>
<dbReference type="CDD" id="cd02440">
    <property type="entry name" value="AdoMet_MTases"/>
    <property type="match status" value="1"/>
</dbReference>
<dbReference type="PANTHER" id="PTHR43167">
    <property type="entry name" value="PUTATIVE (AFU_ORTHOLOGUE AFUA_6G01830)-RELATED"/>
    <property type="match status" value="1"/>
</dbReference>
<dbReference type="GO" id="GO:0008171">
    <property type="term" value="F:O-methyltransferase activity"/>
    <property type="evidence" value="ECO:0007669"/>
    <property type="project" value="InterPro"/>
</dbReference>
<keyword evidence="1 4" id="KW-0489">Methyltransferase</keyword>
<organism evidence="4 5">
    <name type="scientific">Caballeronia sordidicola</name>
    <name type="common">Burkholderia sordidicola</name>
    <dbReference type="NCBI Taxonomy" id="196367"/>
    <lineage>
        <taxon>Bacteria</taxon>
        <taxon>Pseudomonadati</taxon>
        <taxon>Pseudomonadota</taxon>
        <taxon>Betaproteobacteria</taxon>
        <taxon>Burkholderiales</taxon>
        <taxon>Burkholderiaceae</taxon>
        <taxon>Caballeronia</taxon>
    </lineage>
</organism>
<dbReference type="Proteomes" id="UP000054893">
    <property type="component" value="Unassembled WGS sequence"/>
</dbReference>
<protein>
    <submittedName>
        <fullName evidence="4">O-methyltransferase family protein</fullName>
    </submittedName>
</protein>
<evidence type="ECO:0000313" key="4">
    <source>
        <dbReference type="EMBL" id="SAL49858.1"/>
    </source>
</evidence>
<evidence type="ECO:0000313" key="5">
    <source>
        <dbReference type="Proteomes" id="UP000054893"/>
    </source>
</evidence>
<dbReference type="GO" id="GO:0032259">
    <property type="term" value="P:methylation"/>
    <property type="evidence" value="ECO:0007669"/>
    <property type="project" value="UniProtKB-KW"/>
</dbReference>
<dbReference type="AlphaFoldDB" id="A0A158HZX3"/>
<reference evidence="4 5" key="1">
    <citation type="submission" date="2016-01" db="EMBL/GenBank/DDBJ databases">
        <authorList>
            <person name="Oliw E.H."/>
        </authorList>
    </citation>
    <scope>NUCLEOTIDE SEQUENCE [LARGE SCALE GENOMIC DNA]</scope>
    <source>
        <strain evidence="4">LMG 22029</strain>
    </source>
</reference>
<evidence type="ECO:0000256" key="2">
    <source>
        <dbReference type="ARBA" id="ARBA00022679"/>
    </source>
</evidence>
<dbReference type="InterPro" id="IPR002935">
    <property type="entry name" value="SAM_O-MeTrfase"/>
</dbReference>